<organism evidence="1 2">
    <name type="scientific">Portunus trituberculatus</name>
    <name type="common">Swimming crab</name>
    <name type="synonym">Neptunus trituberculatus</name>
    <dbReference type="NCBI Taxonomy" id="210409"/>
    <lineage>
        <taxon>Eukaryota</taxon>
        <taxon>Metazoa</taxon>
        <taxon>Ecdysozoa</taxon>
        <taxon>Arthropoda</taxon>
        <taxon>Crustacea</taxon>
        <taxon>Multicrustacea</taxon>
        <taxon>Malacostraca</taxon>
        <taxon>Eumalacostraca</taxon>
        <taxon>Eucarida</taxon>
        <taxon>Decapoda</taxon>
        <taxon>Pleocyemata</taxon>
        <taxon>Brachyura</taxon>
        <taxon>Eubrachyura</taxon>
        <taxon>Portunoidea</taxon>
        <taxon>Portunidae</taxon>
        <taxon>Portuninae</taxon>
        <taxon>Portunus</taxon>
    </lineage>
</organism>
<evidence type="ECO:0000313" key="1">
    <source>
        <dbReference type="EMBL" id="MPC97872.1"/>
    </source>
</evidence>
<evidence type="ECO:0000313" key="2">
    <source>
        <dbReference type="Proteomes" id="UP000324222"/>
    </source>
</evidence>
<sequence>MFRYFPLLLRSRFCFISIHSPLPLSLPPSLSLFPPSCKSRPARVDLIGVIKPINQILSAPLRLVADAMLPGGDLKGKREGGMEGGRDGGMEGERRGDYRIIIQISAISSSATN</sequence>
<protein>
    <submittedName>
        <fullName evidence="1">Uncharacterized protein</fullName>
    </submittedName>
</protein>
<name>A0A5B7JP69_PORTR</name>
<proteinExistence type="predicted"/>
<comment type="caution">
    <text evidence="1">The sequence shown here is derived from an EMBL/GenBank/DDBJ whole genome shotgun (WGS) entry which is preliminary data.</text>
</comment>
<keyword evidence="2" id="KW-1185">Reference proteome</keyword>
<dbReference type="Proteomes" id="UP000324222">
    <property type="component" value="Unassembled WGS sequence"/>
</dbReference>
<reference evidence="1 2" key="1">
    <citation type="submission" date="2019-05" db="EMBL/GenBank/DDBJ databases">
        <title>Another draft genome of Portunus trituberculatus and its Hox gene families provides insights of decapod evolution.</title>
        <authorList>
            <person name="Jeong J.-H."/>
            <person name="Song I."/>
            <person name="Kim S."/>
            <person name="Choi T."/>
            <person name="Kim D."/>
            <person name="Ryu S."/>
            <person name="Kim W."/>
        </authorList>
    </citation>
    <scope>NUCLEOTIDE SEQUENCE [LARGE SCALE GENOMIC DNA]</scope>
    <source>
        <tissue evidence="1">Muscle</tissue>
    </source>
</reference>
<dbReference type="EMBL" id="VSRR010111826">
    <property type="protein sequence ID" value="MPC97872.1"/>
    <property type="molecule type" value="Genomic_DNA"/>
</dbReference>
<dbReference type="AlphaFoldDB" id="A0A5B7JP69"/>
<accession>A0A5B7JP69</accession>
<gene>
    <name evidence="1" type="ORF">E2C01_093210</name>
</gene>